<feature type="chain" id="PRO_5015334087" description="Haem-binding uptake Tiki superfamily ChaN domain-containing protein" evidence="1">
    <location>
        <begin position="29"/>
        <end position="281"/>
    </location>
</feature>
<gene>
    <name evidence="3" type="ORF">DBV39_19025</name>
</gene>
<dbReference type="KEGG" id="boz:DBV39_19025"/>
<feature type="signal peptide" evidence="1">
    <location>
        <begin position="1"/>
        <end position="28"/>
    </location>
</feature>
<evidence type="ECO:0000313" key="3">
    <source>
        <dbReference type="EMBL" id="AWB35490.1"/>
    </source>
</evidence>
<proteinExistence type="predicted"/>
<keyword evidence="1" id="KW-0732">Signal</keyword>
<evidence type="ECO:0000259" key="2">
    <source>
        <dbReference type="Pfam" id="PF04187"/>
    </source>
</evidence>
<name>A0A2R4XNV4_9BURK</name>
<dbReference type="Gene3D" id="3.40.50.11550">
    <property type="match status" value="2"/>
</dbReference>
<accession>A0A2R4XNV4</accession>
<keyword evidence="4" id="KW-1185">Reference proteome</keyword>
<evidence type="ECO:0000313" key="4">
    <source>
        <dbReference type="Proteomes" id="UP000244571"/>
    </source>
</evidence>
<reference evidence="3 4" key="1">
    <citation type="submission" date="2018-04" db="EMBL/GenBank/DDBJ databases">
        <title>Bordetella sp. HZ20 isolated from seawater.</title>
        <authorList>
            <person name="Sun C."/>
        </authorList>
    </citation>
    <scope>NUCLEOTIDE SEQUENCE [LARGE SCALE GENOMIC DNA]</scope>
    <source>
        <strain evidence="3 4">HZ20</strain>
    </source>
</reference>
<dbReference type="OrthoDB" id="9795827at2"/>
<protein>
    <recommendedName>
        <fullName evidence="2">Haem-binding uptake Tiki superfamily ChaN domain-containing protein</fullName>
    </recommendedName>
</protein>
<organism evidence="3 4">
    <name type="scientific">Orrella marina</name>
    <dbReference type="NCBI Taxonomy" id="2163011"/>
    <lineage>
        <taxon>Bacteria</taxon>
        <taxon>Pseudomonadati</taxon>
        <taxon>Pseudomonadota</taxon>
        <taxon>Betaproteobacteria</taxon>
        <taxon>Burkholderiales</taxon>
        <taxon>Alcaligenaceae</taxon>
        <taxon>Orrella</taxon>
    </lineage>
</organism>
<dbReference type="InterPro" id="IPR007314">
    <property type="entry name" value="Cofac_haem-bd_dom"/>
</dbReference>
<dbReference type="CDD" id="cd14727">
    <property type="entry name" value="ChanN-like"/>
    <property type="match status" value="1"/>
</dbReference>
<sequence>MGKSLKHWFVAGATALAVGAGLAGHASASTPAAPNANHAIWMMGEVHDNPEAHFFRLQDLSRALGGTWRPALLMEQFDTDRQDALTQAWQTCKDADCVIRDAGGGANWNWDLYKPLINLALEYRLPLVAANLSREQVREVMKTGYGSVFDEQTIQKFGLNRPLPAQLLSGQAQAIDEGHCNMLDAQTTQAMVRGQIARDVNFARLIEQYAPQGVVLVAGNGHVRRDIGVLQWLSPEIASRVVVSGYVEPGALDATLFDRIRFVQPHDRPDPCEAFRKSRGQ</sequence>
<dbReference type="Proteomes" id="UP000244571">
    <property type="component" value="Chromosome"/>
</dbReference>
<dbReference type="EMBL" id="CP028901">
    <property type="protein sequence ID" value="AWB35490.1"/>
    <property type="molecule type" value="Genomic_DNA"/>
</dbReference>
<dbReference type="Pfam" id="PF04187">
    <property type="entry name" value="Cofac_haem_bdg"/>
    <property type="match status" value="1"/>
</dbReference>
<feature type="domain" description="Haem-binding uptake Tiki superfamily ChaN" evidence="2">
    <location>
        <begin position="37"/>
        <end position="233"/>
    </location>
</feature>
<dbReference type="SUPFAM" id="SSF159501">
    <property type="entry name" value="EreA/ChaN-like"/>
    <property type="match status" value="1"/>
</dbReference>
<evidence type="ECO:0000256" key="1">
    <source>
        <dbReference type="SAM" id="SignalP"/>
    </source>
</evidence>
<dbReference type="RefSeq" id="WP_108622946.1">
    <property type="nucleotide sequence ID" value="NZ_CP028901.1"/>
</dbReference>
<dbReference type="AlphaFoldDB" id="A0A2R4XNV4"/>